<dbReference type="Pfam" id="PF11807">
    <property type="entry name" value="UstYa"/>
    <property type="match status" value="1"/>
</dbReference>
<protein>
    <submittedName>
        <fullName evidence="4">Tat pathway signal sequence</fullName>
    </submittedName>
</protein>
<comment type="caution">
    <text evidence="4">The sequence shown here is derived from an EMBL/GenBank/DDBJ whole genome shotgun (WGS) entry which is preliminary data.</text>
</comment>
<comment type="similarity">
    <text evidence="2">Belongs to the ustYa family.</text>
</comment>
<keyword evidence="3" id="KW-0472">Membrane</keyword>
<evidence type="ECO:0000313" key="5">
    <source>
        <dbReference type="Proteomes" id="UP001465668"/>
    </source>
</evidence>
<feature type="transmembrane region" description="Helical" evidence="3">
    <location>
        <begin position="43"/>
        <end position="63"/>
    </location>
</feature>
<evidence type="ECO:0000256" key="1">
    <source>
        <dbReference type="ARBA" id="ARBA00004685"/>
    </source>
</evidence>
<dbReference type="InterPro" id="IPR021765">
    <property type="entry name" value="UstYa-like"/>
</dbReference>
<dbReference type="Proteomes" id="UP001465668">
    <property type="component" value="Unassembled WGS sequence"/>
</dbReference>
<accession>A0ABR2XDU0</accession>
<sequence length="276" mass="31855">MGKQGSNMRKRSEGDADDENTQFLQKGVPLVLTQRRTEFWSRLAVGSITLNIITAAIVVIVFLQNSLSLIDVELCTRELSTYSPALEAVEYYKYEYPNDFYERDEYRGPPTPEREAAWRRLWQMGDIVIKTSELKAINKTDQASLYNPDINGIAANLEVFHQLHCLHMIRAYTYLEYYTEDELPVDFQDVDDAYRREHVDHCISTLRLAITCASDVTPILLTRDPSSPLSVLPDFRTSHTCRNFDVLQEWFIQNSYTDWECIQNRAIGCDVFPTGT</sequence>
<comment type="pathway">
    <text evidence="1">Mycotoxin biosynthesis.</text>
</comment>
<dbReference type="EMBL" id="JARVKM010000067">
    <property type="protein sequence ID" value="KAK9771976.1"/>
    <property type="molecule type" value="Genomic_DNA"/>
</dbReference>
<dbReference type="PANTHER" id="PTHR33365">
    <property type="entry name" value="YALI0B05434P"/>
    <property type="match status" value="1"/>
</dbReference>
<organism evidence="4 5">
    <name type="scientific">Seiridium cardinale</name>
    <dbReference type="NCBI Taxonomy" id="138064"/>
    <lineage>
        <taxon>Eukaryota</taxon>
        <taxon>Fungi</taxon>
        <taxon>Dikarya</taxon>
        <taxon>Ascomycota</taxon>
        <taxon>Pezizomycotina</taxon>
        <taxon>Sordariomycetes</taxon>
        <taxon>Xylariomycetidae</taxon>
        <taxon>Amphisphaeriales</taxon>
        <taxon>Sporocadaceae</taxon>
        <taxon>Seiridium</taxon>
    </lineage>
</organism>
<keyword evidence="3" id="KW-0812">Transmembrane</keyword>
<evidence type="ECO:0000256" key="3">
    <source>
        <dbReference type="SAM" id="Phobius"/>
    </source>
</evidence>
<keyword evidence="5" id="KW-1185">Reference proteome</keyword>
<proteinExistence type="inferred from homology"/>
<evidence type="ECO:0000313" key="4">
    <source>
        <dbReference type="EMBL" id="KAK9771976.1"/>
    </source>
</evidence>
<name>A0ABR2XDU0_9PEZI</name>
<gene>
    <name evidence="4" type="ORF">SCAR479_11295</name>
</gene>
<reference evidence="4 5" key="1">
    <citation type="submission" date="2024-02" db="EMBL/GenBank/DDBJ databases">
        <title>First draft genome assembly of two strains of Seiridium cardinale.</title>
        <authorList>
            <person name="Emiliani G."/>
            <person name="Scali E."/>
        </authorList>
    </citation>
    <scope>NUCLEOTIDE SEQUENCE [LARGE SCALE GENOMIC DNA]</scope>
    <source>
        <strain evidence="4 5">BM-138-000479</strain>
    </source>
</reference>
<dbReference type="PANTHER" id="PTHR33365:SF4">
    <property type="entry name" value="CYCLOCHLOROTINE BIOSYNTHESIS PROTEIN O"/>
    <property type="match status" value="1"/>
</dbReference>
<evidence type="ECO:0000256" key="2">
    <source>
        <dbReference type="ARBA" id="ARBA00035112"/>
    </source>
</evidence>
<keyword evidence="3" id="KW-1133">Transmembrane helix</keyword>